<proteinExistence type="predicted"/>
<name>A0ABV0BX61_9SPHI</name>
<sequence length="319" mass="37327">MEQLNRFDRILAILIQLQSKKTVKAQELASRFEVSLRTIYRDVRSLTAAGIPIIGEAGLGYELVEGYKIPPMMFTKAEITSFVAAEKLVFKFIDKEMKDHFSSAIYKLKAIIRSSDKDWMETIDKHVVMKSISHNQLSSALPNTLTTLFQCIAQKNVLEISYQATYQQEPSVRDIEPIGVFHESNYWYIYAFCLVRNDYRQFRTDRISNIRILDQLQFKQHPDLEQYLAEREKEANFTRVVLHVDPQFAHYLHWERKYFGFKKESLNDGMVEMVFDVKNADMGFARWYMMFGDRADIISPQSLKDTVRSLLKSQAERLA</sequence>
<dbReference type="Gene3D" id="1.10.10.10">
    <property type="entry name" value="Winged helix-like DNA-binding domain superfamily/Winged helix DNA-binding domain"/>
    <property type="match status" value="1"/>
</dbReference>
<accession>A0ABV0BX61</accession>
<dbReference type="RefSeq" id="WP_206368235.1">
    <property type="nucleotide sequence ID" value="NZ_JAOQNK010000001.1"/>
</dbReference>
<dbReference type="Pfam" id="PF25583">
    <property type="entry name" value="WCX"/>
    <property type="match status" value="1"/>
</dbReference>
<evidence type="ECO:0000256" key="1">
    <source>
        <dbReference type="ARBA" id="ARBA00023015"/>
    </source>
</evidence>
<dbReference type="InterPro" id="IPR001034">
    <property type="entry name" value="DeoR_HTH"/>
</dbReference>
<dbReference type="InterPro" id="IPR013196">
    <property type="entry name" value="HTH_11"/>
</dbReference>
<reference evidence="4 5" key="1">
    <citation type="submission" date="2024-04" db="EMBL/GenBank/DDBJ databases">
        <title>WGS of bacteria from Torrens River.</title>
        <authorList>
            <person name="Wyrsch E.R."/>
            <person name="Drigo B."/>
        </authorList>
    </citation>
    <scope>NUCLEOTIDE SEQUENCE [LARGE SCALE GENOMIC DNA]</scope>
    <source>
        <strain evidence="4 5">TWI391</strain>
    </source>
</reference>
<dbReference type="Pfam" id="PF13280">
    <property type="entry name" value="WYL"/>
    <property type="match status" value="1"/>
</dbReference>
<evidence type="ECO:0000313" key="5">
    <source>
        <dbReference type="Proteomes" id="UP001409291"/>
    </source>
</evidence>
<dbReference type="SUPFAM" id="SSF46785">
    <property type="entry name" value="Winged helix' DNA-binding domain"/>
    <property type="match status" value="1"/>
</dbReference>
<feature type="domain" description="HTH deoR-type" evidence="3">
    <location>
        <begin position="6"/>
        <end position="61"/>
    </location>
</feature>
<keyword evidence="2" id="KW-0804">Transcription</keyword>
<protein>
    <submittedName>
        <fullName evidence="4">YafY family protein</fullName>
    </submittedName>
</protein>
<dbReference type="PANTHER" id="PTHR34580:SF1">
    <property type="entry name" value="PROTEIN PAFC"/>
    <property type="match status" value="1"/>
</dbReference>
<evidence type="ECO:0000313" key="4">
    <source>
        <dbReference type="EMBL" id="MEN5379276.1"/>
    </source>
</evidence>
<gene>
    <name evidence="4" type="ORF">ABE541_18570</name>
</gene>
<dbReference type="InterPro" id="IPR057727">
    <property type="entry name" value="WCX_dom"/>
</dbReference>
<dbReference type="PROSITE" id="PS51000">
    <property type="entry name" value="HTH_DEOR_2"/>
    <property type="match status" value="1"/>
</dbReference>
<dbReference type="InterPro" id="IPR051534">
    <property type="entry name" value="CBASS_pafABC_assoc_protein"/>
</dbReference>
<dbReference type="InterPro" id="IPR036388">
    <property type="entry name" value="WH-like_DNA-bd_sf"/>
</dbReference>
<organism evidence="4 5">
    <name type="scientific">Sphingobacterium kitahiroshimense</name>
    <dbReference type="NCBI Taxonomy" id="470446"/>
    <lineage>
        <taxon>Bacteria</taxon>
        <taxon>Pseudomonadati</taxon>
        <taxon>Bacteroidota</taxon>
        <taxon>Sphingobacteriia</taxon>
        <taxon>Sphingobacteriales</taxon>
        <taxon>Sphingobacteriaceae</taxon>
        <taxon>Sphingobacterium</taxon>
    </lineage>
</organism>
<dbReference type="Proteomes" id="UP001409291">
    <property type="component" value="Unassembled WGS sequence"/>
</dbReference>
<keyword evidence="1" id="KW-0805">Transcription regulation</keyword>
<dbReference type="InterPro" id="IPR026881">
    <property type="entry name" value="WYL_dom"/>
</dbReference>
<dbReference type="Pfam" id="PF08279">
    <property type="entry name" value="HTH_11"/>
    <property type="match status" value="1"/>
</dbReference>
<keyword evidence="5" id="KW-1185">Reference proteome</keyword>
<dbReference type="PROSITE" id="PS52050">
    <property type="entry name" value="WYL"/>
    <property type="match status" value="1"/>
</dbReference>
<dbReference type="PANTHER" id="PTHR34580">
    <property type="match status" value="1"/>
</dbReference>
<evidence type="ECO:0000259" key="3">
    <source>
        <dbReference type="PROSITE" id="PS51000"/>
    </source>
</evidence>
<comment type="caution">
    <text evidence="4">The sequence shown here is derived from an EMBL/GenBank/DDBJ whole genome shotgun (WGS) entry which is preliminary data.</text>
</comment>
<dbReference type="EMBL" id="JBDJNQ010000009">
    <property type="protein sequence ID" value="MEN5379276.1"/>
    <property type="molecule type" value="Genomic_DNA"/>
</dbReference>
<dbReference type="InterPro" id="IPR036390">
    <property type="entry name" value="WH_DNA-bd_sf"/>
</dbReference>
<dbReference type="PIRSF" id="PIRSF016838">
    <property type="entry name" value="PafC"/>
    <property type="match status" value="1"/>
</dbReference>
<dbReference type="InterPro" id="IPR028349">
    <property type="entry name" value="PafC-like"/>
</dbReference>
<evidence type="ECO:0000256" key="2">
    <source>
        <dbReference type="ARBA" id="ARBA00023163"/>
    </source>
</evidence>